<dbReference type="Gene3D" id="1.10.540.10">
    <property type="entry name" value="Acyl-CoA dehydrogenase/oxidase, N-terminal domain"/>
    <property type="match status" value="1"/>
</dbReference>
<dbReference type="Proteomes" id="UP000184440">
    <property type="component" value="Unassembled WGS sequence"/>
</dbReference>
<dbReference type="PANTHER" id="PTHR43884:SF20">
    <property type="entry name" value="ACYL-COA DEHYDROGENASE FADE28"/>
    <property type="match status" value="1"/>
</dbReference>
<dbReference type="STRING" id="134849.SAMN05443668_103523"/>
<feature type="domain" description="Acyl-CoA dehydrogenase/oxidase C-terminal" evidence="6">
    <location>
        <begin position="226"/>
        <end position="363"/>
    </location>
</feature>
<evidence type="ECO:0000313" key="8">
    <source>
        <dbReference type="EMBL" id="SHN18755.1"/>
    </source>
</evidence>
<evidence type="ECO:0000259" key="6">
    <source>
        <dbReference type="Pfam" id="PF00441"/>
    </source>
</evidence>
<evidence type="ECO:0000259" key="7">
    <source>
        <dbReference type="Pfam" id="PF02771"/>
    </source>
</evidence>
<keyword evidence="5" id="KW-0560">Oxidoreductase</keyword>
<dbReference type="PANTHER" id="PTHR43884">
    <property type="entry name" value="ACYL-COA DEHYDROGENASE"/>
    <property type="match status" value="1"/>
</dbReference>
<dbReference type="SUPFAM" id="SSF56645">
    <property type="entry name" value="Acyl-CoA dehydrogenase NM domain-like"/>
    <property type="match status" value="1"/>
</dbReference>
<dbReference type="InterPro" id="IPR013786">
    <property type="entry name" value="AcylCoA_DH/ox_N"/>
</dbReference>
<evidence type="ECO:0000256" key="5">
    <source>
        <dbReference type="ARBA" id="ARBA00023002"/>
    </source>
</evidence>
<dbReference type="InterPro" id="IPR009075">
    <property type="entry name" value="AcylCo_DH/oxidase_C"/>
</dbReference>
<dbReference type="Pfam" id="PF02771">
    <property type="entry name" value="Acyl-CoA_dh_N"/>
    <property type="match status" value="1"/>
</dbReference>
<name>A0A1M7PNS6_9ACTN</name>
<dbReference type="Gene3D" id="2.40.110.10">
    <property type="entry name" value="Butyryl-CoA Dehydrogenase, subunit A, domain 2"/>
    <property type="match status" value="1"/>
</dbReference>
<evidence type="ECO:0000313" key="9">
    <source>
        <dbReference type="Proteomes" id="UP000184440"/>
    </source>
</evidence>
<dbReference type="InterPro" id="IPR009100">
    <property type="entry name" value="AcylCoA_DH/oxidase_NM_dom_sf"/>
</dbReference>
<dbReference type="InterPro" id="IPR036250">
    <property type="entry name" value="AcylCo_DH-like_C"/>
</dbReference>
<protein>
    <submittedName>
        <fullName evidence="8">Acyl-CoA dehydrogenase</fullName>
    </submittedName>
</protein>
<dbReference type="GO" id="GO:0003995">
    <property type="term" value="F:acyl-CoA dehydrogenase activity"/>
    <property type="evidence" value="ECO:0007669"/>
    <property type="project" value="TreeGrafter"/>
</dbReference>
<dbReference type="InterPro" id="IPR046373">
    <property type="entry name" value="Acyl-CoA_Oxase/DH_mid-dom_sf"/>
</dbReference>
<evidence type="ECO:0000256" key="2">
    <source>
        <dbReference type="ARBA" id="ARBA00009347"/>
    </source>
</evidence>
<organism evidence="8 9">
    <name type="scientific">Cryptosporangium aurantiacum</name>
    <dbReference type="NCBI Taxonomy" id="134849"/>
    <lineage>
        <taxon>Bacteria</taxon>
        <taxon>Bacillati</taxon>
        <taxon>Actinomycetota</taxon>
        <taxon>Actinomycetes</taxon>
        <taxon>Cryptosporangiales</taxon>
        <taxon>Cryptosporangiaceae</taxon>
        <taxon>Cryptosporangium</taxon>
    </lineage>
</organism>
<feature type="domain" description="Acyl-CoA dehydrogenase/oxidase N-terminal" evidence="7">
    <location>
        <begin position="5"/>
        <end position="117"/>
    </location>
</feature>
<comment type="cofactor">
    <cofactor evidence="1">
        <name>FAD</name>
        <dbReference type="ChEBI" id="CHEBI:57692"/>
    </cofactor>
</comment>
<dbReference type="EMBL" id="FRCS01000003">
    <property type="protein sequence ID" value="SHN18755.1"/>
    <property type="molecule type" value="Genomic_DNA"/>
</dbReference>
<keyword evidence="4" id="KW-0274">FAD</keyword>
<evidence type="ECO:0000256" key="4">
    <source>
        <dbReference type="ARBA" id="ARBA00022827"/>
    </source>
</evidence>
<dbReference type="Pfam" id="PF00441">
    <property type="entry name" value="Acyl-CoA_dh_1"/>
    <property type="match status" value="1"/>
</dbReference>
<proteinExistence type="inferred from homology"/>
<keyword evidence="9" id="KW-1185">Reference proteome</keyword>
<sequence length="372" mass="38308">MSGLTAEQRELRTVVRGLLEKESPEATVRAVMATDTGFDPELLAGLAGMGLPGLAVPEEQGGAGAGWVEQGVVFEELGRALACVPYLSTVGLAIPALLAAGDRSAIDRWLPGLASGERTATVALPEQAARWTTGGEALTATGAGPEWEVTGVAAHVLDGATAHLLLVVAVTDGGPTLFAVDPAHPGVQRTATTTSDHTRRFAHLEFRGAPAVPVGTVGAAGGVVGLALAHGRVALACEQVGGAARVLELAVEHARTRVQFARPIGSFQAVKHRCADMLVAVETARSAAWAAVRAVGTEELHLVSAVAAAVCADAYTTCASGFVQIAGGLGYTWEHSAHLYVKRSRGSAVLFGTPHQHRRLVADLASIREGRS</sequence>
<keyword evidence="3" id="KW-0285">Flavoprotein</keyword>
<dbReference type="GO" id="GO:0050660">
    <property type="term" value="F:flavin adenine dinucleotide binding"/>
    <property type="evidence" value="ECO:0007669"/>
    <property type="project" value="InterPro"/>
</dbReference>
<comment type="similarity">
    <text evidence="2">Belongs to the acyl-CoA dehydrogenase family.</text>
</comment>
<dbReference type="Gene3D" id="1.20.140.10">
    <property type="entry name" value="Butyryl-CoA Dehydrogenase, subunit A, domain 3"/>
    <property type="match status" value="1"/>
</dbReference>
<dbReference type="InterPro" id="IPR037069">
    <property type="entry name" value="AcylCoA_DH/ox_N_sf"/>
</dbReference>
<evidence type="ECO:0000256" key="1">
    <source>
        <dbReference type="ARBA" id="ARBA00001974"/>
    </source>
</evidence>
<dbReference type="SUPFAM" id="SSF47203">
    <property type="entry name" value="Acyl-CoA dehydrogenase C-terminal domain-like"/>
    <property type="match status" value="1"/>
</dbReference>
<gene>
    <name evidence="8" type="ORF">SAMN05443668_103523</name>
</gene>
<dbReference type="OrthoDB" id="7328575at2"/>
<dbReference type="AlphaFoldDB" id="A0A1M7PNS6"/>
<evidence type="ECO:0000256" key="3">
    <source>
        <dbReference type="ARBA" id="ARBA00022630"/>
    </source>
</evidence>
<reference evidence="8 9" key="1">
    <citation type="submission" date="2016-11" db="EMBL/GenBank/DDBJ databases">
        <authorList>
            <person name="Jaros S."/>
            <person name="Januszkiewicz K."/>
            <person name="Wedrychowicz H."/>
        </authorList>
    </citation>
    <scope>NUCLEOTIDE SEQUENCE [LARGE SCALE GENOMIC DNA]</scope>
    <source>
        <strain evidence="8 9">DSM 46144</strain>
    </source>
</reference>
<dbReference type="CDD" id="cd00567">
    <property type="entry name" value="ACAD"/>
    <property type="match status" value="1"/>
</dbReference>
<dbReference type="RefSeq" id="WP_073256645.1">
    <property type="nucleotide sequence ID" value="NZ_FRCS01000003.1"/>
</dbReference>
<accession>A0A1M7PNS6</accession>